<feature type="compositionally biased region" description="Basic and acidic residues" evidence="1">
    <location>
        <begin position="482"/>
        <end position="510"/>
    </location>
</feature>
<evidence type="ECO:0000259" key="2">
    <source>
        <dbReference type="Pfam" id="PF22485"/>
    </source>
</evidence>
<name>A0A4Z1F4Z2_9HELO</name>
<protein>
    <recommendedName>
        <fullName evidence="2">DUF6987 domain-containing protein</fullName>
    </recommendedName>
</protein>
<proteinExistence type="predicted"/>
<reference evidence="3 4" key="1">
    <citation type="submission" date="2017-12" db="EMBL/GenBank/DDBJ databases">
        <title>Comparative genomics of Botrytis spp.</title>
        <authorList>
            <person name="Valero-Jimenez C.A."/>
            <person name="Tapia P."/>
            <person name="Veloso J."/>
            <person name="Silva-Moreno E."/>
            <person name="Staats M."/>
            <person name="Valdes J.H."/>
            <person name="Van Kan J.A.L."/>
        </authorList>
    </citation>
    <scope>NUCLEOTIDE SEQUENCE [LARGE SCALE GENOMIC DNA]</scope>
    <source>
        <strain evidence="3 4">Bp0003</strain>
    </source>
</reference>
<evidence type="ECO:0000256" key="1">
    <source>
        <dbReference type="SAM" id="MobiDB-lite"/>
    </source>
</evidence>
<dbReference type="PANTHER" id="PTHR39461">
    <property type="entry name" value="LEA DOMAIN PROTEIN (AFU_ORTHOLOGUE AFUA_8G04920)"/>
    <property type="match status" value="1"/>
</dbReference>
<feature type="region of interest" description="Disordered" evidence="1">
    <location>
        <begin position="461"/>
        <end position="519"/>
    </location>
</feature>
<evidence type="ECO:0000313" key="3">
    <source>
        <dbReference type="EMBL" id="TGO19754.1"/>
    </source>
</evidence>
<feature type="compositionally biased region" description="Low complexity" evidence="1">
    <location>
        <begin position="13"/>
        <end position="36"/>
    </location>
</feature>
<feature type="compositionally biased region" description="Acidic residues" evidence="1">
    <location>
        <begin position="99"/>
        <end position="121"/>
    </location>
</feature>
<keyword evidence="4" id="KW-1185">Reference proteome</keyword>
<feature type="compositionally biased region" description="Acidic residues" evidence="1">
    <location>
        <begin position="1003"/>
        <end position="1034"/>
    </location>
</feature>
<evidence type="ECO:0000313" key="4">
    <source>
        <dbReference type="Proteomes" id="UP000297910"/>
    </source>
</evidence>
<organism evidence="3 4">
    <name type="scientific">Botrytis paeoniae</name>
    <dbReference type="NCBI Taxonomy" id="278948"/>
    <lineage>
        <taxon>Eukaryota</taxon>
        <taxon>Fungi</taxon>
        <taxon>Dikarya</taxon>
        <taxon>Ascomycota</taxon>
        <taxon>Pezizomycotina</taxon>
        <taxon>Leotiomycetes</taxon>
        <taxon>Helotiales</taxon>
        <taxon>Sclerotiniaceae</taxon>
        <taxon>Botrytis</taxon>
    </lineage>
</organism>
<feature type="region of interest" description="Disordered" evidence="1">
    <location>
        <begin position="290"/>
        <end position="375"/>
    </location>
</feature>
<comment type="caution">
    <text evidence="3">The sequence shown here is derived from an EMBL/GenBank/DDBJ whole genome shotgun (WGS) entry which is preliminary data.</text>
</comment>
<dbReference type="AlphaFoldDB" id="A0A4Z1F4Z2"/>
<feature type="compositionally biased region" description="Basic and acidic residues" evidence="1">
    <location>
        <begin position="325"/>
        <end position="359"/>
    </location>
</feature>
<feature type="domain" description="DUF6987" evidence="2">
    <location>
        <begin position="1038"/>
        <end position="1235"/>
    </location>
</feature>
<sequence length="1247" mass="132047">MTDTEESPKQTLKTPKSASKTPKTPTKTPAKSPAPKSVKKNVLKAPSTPEPVQTRSEPPDSPERMAPSAISDNEDHLTNGEQEEYEEDDEGTEENGVAEGEEEGREEDDEEAPVEEEEELTERDPNEDSRNVGEATDKASQASHASDEKEVDGVVDGVQEKATEAGEDVKDKASETGKDAKETTESKAGDAKETTESKAGDAKETTESKAGDGKDTLESKAGDVKETAEDTGKEAGAIAEDTEAAGKVNEKGEVIDDDGNVIGKVNEADIDASKLKDSIVNEEGDVLDKEGQIIGSADPIDDAEDALGEVADGAKSPADSAKSGLEGEKPDLKDATEGAKEKANDTKSKADDAVSKPDADPVEEPIIPQSKLKGPFEIQESGEILDADKKAIGKLQDDVDLKSLVGKQGVNVDDEGNLVGENGTIIGKVDLLPVDQLPIPDSVREQIMNVGVAEGASQLGSKLGSKVEGSKADLEGAEGAVEEGKEGLEGATDEAKADVEGATDEVKDTAEDVQEEAESDIPPVSILEGLKVNKSGKIVDRDGNPVGQLVEGDAKKLAGKKCDKEGKIYNDTGKVIGRAEPLPEAEENGSSPFEDFPGAIVEKSGNVVYEGQVIGQVVEGDVKKMIGKTVDEDGDILDKNGNVIGKAERTEEEPEPEPEGPDYSVLFDKKVNKLGNVTDDSGRVVGRIIQGALKNMIGRRCDKDGAIWGDSGKKIGQAEPIPEAEKEELKEPAPFEDFPDATVESNGDVVHNGEVIGKVIEGDAKKLKGKKVDADGDILSASGNVLGKAERWEAPEAEPEPEVDNSSLAGKRVNKAGNVVNKSGEIYGRVVEGDIKQLAGKMCDKQGFVRNEGGDVIGKCEVVPEGDREGLKEGPFTDFDGCTVNKEGKVVTSSGEVVGRLVSGDANVLFGRAVDDDGEIVDKNGNVLGRAERWKEEEVQKDISPMAGRKVNKEGNVVDENGDIIGKLTTGELKLCAGKKIDDDGDVVDQKGNSLGHVTLLEDIVEDEPEPEPEAEPEPEPEVEEPEPEPEETEEEKKKREEAALDEKICGQMTYCVEDALGKIKPVLKQIISHIDKAERTPKDELDEEDLVNKVKPLIEEGGRILSEANSSIRALDPGGRLASQAKAKTAAHEATPAEYHLADCLKELTGTVSETIENAKRKIEGMPHAKKEINPLWNLLSEPLAQILAAVGLLLSGVLGLVGKLLSGLGLGGLLDNLLGGLGLKGLLNGLGLGMVVDSITGKKKK</sequence>
<dbReference type="EMBL" id="PQXI01000329">
    <property type="protein sequence ID" value="TGO19754.1"/>
    <property type="molecule type" value="Genomic_DNA"/>
</dbReference>
<feature type="region of interest" description="Disordered" evidence="1">
    <location>
        <begin position="1003"/>
        <end position="1043"/>
    </location>
</feature>
<accession>A0A4Z1F4Z2</accession>
<dbReference type="InterPro" id="IPR054256">
    <property type="entry name" value="DUF6987"/>
</dbReference>
<dbReference type="Pfam" id="PF12396">
    <property type="entry name" value="DUF3659"/>
    <property type="match status" value="9"/>
</dbReference>
<dbReference type="PANTHER" id="PTHR39461:SF1">
    <property type="entry name" value="LEA DOMAIN PROTEIN (AFU_ORTHOLOGUE AFUA_8G04920)"/>
    <property type="match status" value="1"/>
</dbReference>
<gene>
    <name evidence="3" type="ORF">BPAE_0331g00050</name>
</gene>
<feature type="region of interest" description="Disordered" evidence="1">
    <location>
        <begin position="1"/>
        <end position="252"/>
    </location>
</feature>
<dbReference type="Proteomes" id="UP000297910">
    <property type="component" value="Unassembled WGS sequence"/>
</dbReference>
<dbReference type="Pfam" id="PF22485">
    <property type="entry name" value="DUF6987"/>
    <property type="match status" value="1"/>
</dbReference>
<feature type="compositionally biased region" description="Basic and acidic residues" evidence="1">
    <location>
        <begin position="122"/>
        <end position="137"/>
    </location>
</feature>
<dbReference type="InterPro" id="IPR022124">
    <property type="entry name" value="DUF3659"/>
</dbReference>
<feature type="compositionally biased region" description="Basic and acidic residues" evidence="1">
    <location>
        <begin position="145"/>
        <end position="233"/>
    </location>
</feature>
<feature type="compositionally biased region" description="Acidic residues" evidence="1">
    <location>
        <begin position="81"/>
        <end position="93"/>
    </location>
</feature>